<dbReference type="AlphaFoldDB" id="A0A8B8KPU8"/>
<dbReference type="InterPro" id="IPR000315">
    <property type="entry name" value="Znf_B-box"/>
</dbReference>
<keyword evidence="7" id="KW-1185">Reference proteome</keyword>
<evidence type="ECO:0000313" key="8">
    <source>
        <dbReference type="RefSeq" id="XP_027344729.1"/>
    </source>
</evidence>
<feature type="region of interest" description="Disordered" evidence="5">
    <location>
        <begin position="79"/>
        <end position="98"/>
    </location>
</feature>
<organism evidence="7 8">
    <name type="scientific">Abrus precatorius</name>
    <name type="common">Indian licorice</name>
    <name type="synonym">Glycine abrus</name>
    <dbReference type="NCBI Taxonomy" id="3816"/>
    <lineage>
        <taxon>Eukaryota</taxon>
        <taxon>Viridiplantae</taxon>
        <taxon>Streptophyta</taxon>
        <taxon>Embryophyta</taxon>
        <taxon>Tracheophyta</taxon>
        <taxon>Spermatophyta</taxon>
        <taxon>Magnoliopsida</taxon>
        <taxon>eudicotyledons</taxon>
        <taxon>Gunneridae</taxon>
        <taxon>Pentapetalae</taxon>
        <taxon>rosids</taxon>
        <taxon>fabids</taxon>
        <taxon>Fabales</taxon>
        <taxon>Fabaceae</taxon>
        <taxon>Papilionoideae</taxon>
        <taxon>50 kb inversion clade</taxon>
        <taxon>NPAAA clade</taxon>
        <taxon>indigoferoid/millettioid clade</taxon>
        <taxon>Abreae</taxon>
        <taxon>Abrus</taxon>
    </lineage>
</organism>
<protein>
    <submittedName>
        <fullName evidence="8">B-box zinc finger protein 32</fullName>
    </submittedName>
</protein>
<dbReference type="PANTHER" id="PTHR31717">
    <property type="entry name" value="ZINC FINGER PROTEIN CONSTANS-LIKE 10"/>
    <property type="match status" value="1"/>
</dbReference>
<feature type="domain" description="B box-type" evidence="6">
    <location>
        <begin position="3"/>
        <end position="44"/>
    </location>
</feature>
<name>A0A8B8KPU8_ABRPR</name>
<dbReference type="RefSeq" id="XP_027344729.1">
    <property type="nucleotide sequence ID" value="XM_027488928.1"/>
</dbReference>
<dbReference type="Proteomes" id="UP000694853">
    <property type="component" value="Unplaced"/>
</dbReference>
<dbReference type="PROSITE" id="PS50119">
    <property type="entry name" value="ZF_BBOX"/>
    <property type="match status" value="1"/>
</dbReference>
<gene>
    <name evidence="8" type="primary">LOC113857158</name>
</gene>
<evidence type="ECO:0000313" key="7">
    <source>
        <dbReference type="Proteomes" id="UP000694853"/>
    </source>
</evidence>
<proteinExistence type="predicted"/>
<dbReference type="KEGG" id="aprc:113857158"/>
<dbReference type="PANTHER" id="PTHR31717:SF81">
    <property type="entry name" value="B-BOX ZINC FINGER PROTEIN 32-LIKE"/>
    <property type="match status" value="1"/>
</dbReference>
<accession>A0A8B8KPU8</accession>
<evidence type="ECO:0000256" key="5">
    <source>
        <dbReference type="SAM" id="MobiDB-lite"/>
    </source>
</evidence>
<dbReference type="CDD" id="cd19821">
    <property type="entry name" value="Bbox1_BBX-like"/>
    <property type="match status" value="1"/>
</dbReference>
<dbReference type="GeneID" id="113857158"/>
<keyword evidence="3" id="KW-0862">Zinc</keyword>
<sequence>MKIKANACELCNQQASLYCPSDSAFLCYACDATVHRANFLVARHLCHVICSKCNCFAGIHTSATVSRRLPSTCRSCSPENPSDHADSLPSSSSTCVSSSESCATAPKRVKVRRTAAEKMRSCSSSVTDDVSPAAKKRRRNVGSVAEEVFGKWSRELGLGLGVNGNRVASHALSLCLGRWTFLPFRVAAATSFWLGLRFCGDTCVATFQNLSRLEAISGVPAKLILAAHAKLTRVFTHHRELQEGWDESS</sequence>
<evidence type="ECO:0000256" key="3">
    <source>
        <dbReference type="ARBA" id="ARBA00022833"/>
    </source>
</evidence>
<dbReference type="Pfam" id="PF00643">
    <property type="entry name" value="zf-B_box"/>
    <property type="match status" value="1"/>
</dbReference>
<feature type="compositionally biased region" description="Low complexity" evidence="5">
    <location>
        <begin position="87"/>
        <end position="98"/>
    </location>
</feature>
<keyword evidence="1" id="KW-0479">Metal-binding</keyword>
<dbReference type="OrthoDB" id="153872at2759"/>
<dbReference type="InterPro" id="IPR049808">
    <property type="entry name" value="CONSTANS-like_Bbox1"/>
</dbReference>
<dbReference type="GO" id="GO:0008270">
    <property type="term" value="F:zinc ion binding"/>
    <property type="evidence" value="ECO:0007669"/>
    <property type="project" value="UniProtKB-KW"/>
</dbReference>
<reference evidence="7" key="1">
    <citation type="journal article" date="2019" name="Toxins">
        <title>Detection of Abrin-Like and Prepropulchellin-Like Toxin Genes and Transcripts Using Whole Genome Sequencing and Full-Length Transcript Sequencing of Abrus precatorius.</title>
        <authorList>
            <person name="Hovde B.T."/>
            <person name="Daligault H.E."/>
            <person name="Hanschen E.R."/>
            <person name="Kunde Y.A."/>
            <person name="Johnson M.B."/>
            <person name="Starkenburg S.R."/>
            <person name="Johnson S.L."/>
        </authorList>
    </citation>
    <scope>NUCLEOTIDE SEQUENCE [LARGE SCALE GENOMIC DNA]</scope>
</reference>
<evidence type="ECO:0000256" key="2">
    <source>
        <dbReference type="ARBA" id="ARBA00022771"/>
    </source>
</evidence>
<evidence type="ECO:0000256" key="1">
    <source>
        <dbReference type="ARBA" id="ARBA00022723"/>
    </source>
</evidence>
<evidence type="ECO:0000259" key="6">
    <source>
        <dbReference type="PROSITE" id="PS50119"/>
    </source>
</evidence>
<keyword evidence="2 4" id="KW-0863">Zinc-finger</keyword>
<evidence type="ECO:0000256" key="4">
    <source>
        <dbReference type="PROSITE-ProRule" id="PRU00024"/>
    </source>
</evidence>
<reference evidence="8" key="2">
    <citation type="submission" date="2025-08" db="UniProtKB">
        <authorList>
            <consortium name="RefSeq"/>
        </authorList>
    </citation>
    <scope>IDENTIFICATION</scope>
    <source>
        <tissue evidence="8">Young leaves</tissue>
    </source>
</reference>